<dbReference type="RefSeq" id="WP_150336630.1">
    <property type="nucleotide sequence ID" value="NZ_JAERIX010000005.1"/>
</dbReference>
<feature type="chain" id="PRO_5024425443" evidence="1">
    <location>
        <begin position="31"/>
        <end position="205"/>
    </location>
</feature>
<organism evidence="2 3">
    <name type="scientific">Helicobacter canis</name>
    <dbReference type="NCBI Taxonomy" id="29419"/>
    <lineage>
        <taxon>Bacteria</taxon>
        <taxon>Pseudomonadati</taxon>
        <taxon>Campylobacterota</taxon>
        <taxon>Epsilonproteobacteria</taxon>
        <taxon>Campylobacterales</taxon>
        <taxon>Helicobacteraceae</taxon>
        <taxon>Helicobacter</taxon>
    </lineage>
</organism>
<name>A0A5M9QTS4_9HELI</name>
<sequence>MIPTKQMRFLARLCAVALLCCGTLAAKSKAAEELFNALNMQVWLDSTTTQLKDLQHKAQSSSCLSEASKKVFKSEMTGAIKTIQKDGKSSLLQALDSRPYKSELLDALQTPIGKRLGNALASKNMSIFSCRFQYFDQYESFWSDEFSLQDMRAFADILLSKAPAFAQEYGLFVSRVLEKLESKELDSISSELARCGIDFEEYYCR</sequence>
<comment type="caution">
    <text evidence="2">The sequence shown here is derived from an EMBL/GenBank/DDBJ whole genome shotgun (WGS) entry which is preliminary data.</text>
</comment>
<feature type="signal peptide" evidence="1">
    <location>
        <begin position="1"/>
        <end position="30"/>
    </location>
</feature>
<keyword evidence="1" id="KW-0732">Signal</keyword>
<evidence type="ECO:0000313" key="3">
    <source>
        <dbReference type="Proteomes" id="UP000323707"/>
    </source>
</evidence>
<protein>
    <submittedName>
        <fullName evidence="2">Uncharacterized protein</fullName>
    </submittedName>
</protein>
<reference evidence="2 3" key="1">
    <citation type="submission" date="2019-09" db="EMBL/GenBank/DDBJ databases">
        <title>Draft genome sequence of various Type strains from the CCUG.</title>
        <authorList>
            <person name="Pineiro-Iglesias B."/>
            <person name="Tunovic T."/>
            <person name="Unosson C."/>
            <person name="Inganas E."/>
            <person name="Ohlen M."/>
            <person name="Cardew S."/>
            <person name="Jensie-Markopoulos S."/>
            <person name="Salva-Serra F."/>
            <person name="Jaen-Luchoro D."/>
            <person name="Karlsson R."/>
            <person name="Svensson-Stadler L."/>
            <person name="Chun J."/>
            <person name="Moore E."/>
        </authorList>
    </citation>
    <scope>NUCLEOTIDE SEQUENCE [LARGE SCALE GENOMIC DNA]</scope>
    <source>
        <strain evidence="2 3">CCUG 32756T</strain>
    </source>
</reference>
<gene>
    <name evidence="2" type="ORF">F4V45_00825</name>
</gene>
<evidence type="ECO:0000313" key="2">
    <source>
        <dbReference type="EMBL" id="KAA8711551.1"/>
    </source>
</evidence>
<proteinExistence type="predicted"/>
<evidence type="ECO:0000256" key="1">
    <source>
        <dbReference type="SAM" id="SignalP"/>
    </source>
</evidence>
<accession>A0A5M9QTS4</accession>
<dbReference type="Proteomes" id="UP000323707">
    <property type="component" value="Unassembled WGS sequence"/>
</dbReference>
<dbReference type="EMBL" id="VXKE01000001">
    <property type="protein sequence ID" value="KAA8711551.1"/>
    <property type="molecule type" value="Genomic_DNA"/>
</dbReference>
<dbReference type="AlphaFoldDB" id="A0A5M9QTS4"/>